<evidence type="ECO:0000313" key="1">
    <source>
        <dbReference type="EMBL" id="MBG8555060.1"/>
    </source>
</evidence>
<sequence length="140" mass="15434">MDTLSQVRRYLECNPTLLAAVPEARSFALDVYYVRQNRKRLATVLCAVITDALQAPFGLGSGPQWLERGGELMQGMLDNFLDAELLTAEEKERGKRAAQGPHTPCSLLLLLAATYTAIRRRRDAKASVRSAAMPMQVQAA</sequence>
<dbReference type="Proteomes" id="UP000601099">
    <property type="component" value="Unassembled WGS sequence"/>
</dbReference>
<organism evidence="1 2">
    <name type="scientific">Hymenobacter guriensis</name>
    <dbReference type="NCBI Taxonomy" id="2793065"/>
    <lineage>
        <taxon>Bacteria</taxon>
        <taxon>Pseudomonadati</taxon>
        <taxon>Bacteroidota</taxon>
        <taxon>Cytophagia</taxon>
        <taxon>Cytophagales</taxon>
        <taxon>Hymenobacteraceae</taxon>
        <taxon>Hymenobacter</taxon>
    </lineage>
</organism>
<evidence type="ECO:0000313" key="2">
    <source>
        <dbReference type="Proteomes" id="UP000601099"/>
    </source>
</evidence>
<proteinExistence type="predicted"/>
<comment type="caution">
    <text evidence="1">The sequence shown here is derived from an EMBL/GenBank/DDBJ whole genome shotgun (WGS) entry which is preliminary data.</text>
</comment>
<reference evidence="1 2" key="1">
    <citation type="submission" date="2020-11" db="EMBL/GenBank/DDBJ databases">
        <title>Hymenobacter sp.</title>
        <authorList>
            <person name="Kim M.K."/>
        </authorList>
    </citation>
    <scope>NUCLEOTIDE SEQUENCE [LARGE SCALE GENOMIC DNA]</scope>
    <source>
        <strain evidence="1 2">BT594</strain>
    </source>
</reference>
<keyword evidence="2" id="KW-1185">Reference proteome</keyword>
<name>A0ABS0L552_9BACT</name>
<dbReference type="RefSeq" id="WP_196956080.1">
    <property type="nucleotide sequence ID" value="NZ_JADWYK010000010.1"/>
</dbReference>
<accession>A0ABS0L552</accession>
<dbReference type="EMBL" id="JADWYK010000010">
    <property type="protein sequence ID" value="MBG8555060.1"/>
    <property type="molecule type" value="Genomic_DNA"/>
</dbReference>
<protein>
    <submittedName>
        <fullName evidence="1">Uncharacterized protein</fullName>
    </submittedName>
</protein>
<gene>
    <name evidence="1" type="ORF">I5L79_16015</name>
</gene>